<dbReference type="PROSITE" id="PS50082">
    <property type="entry name" value="WD_REPEATS_2"/>
    <property type="match status" value="1"/>
</dbReference>
<dbReference type="InterPro" id="IPR015943">
    <property type="entry name" value="WD40/YVTN_repeat-like_dom_sf"/>
</dbReference>
<evidence type="ECO:0000256" key="3">
    <source>
        <dbReference type="PROSITE-ProRule" id="PRU00221"/>
    </source>
</evidence>
<sequence>QPGPAVAPDKQHRHPGCDDHALVLLMLRYLHDRGLYSTMQALEAETRTRLYTAHENPAVVEYFRAVVMAGRWADLLRLVTKLYSSANAADQRAAQFRVYRQEFLELIFLTEEDEKDRKDIDGPLHEGTMVKEMAHLLEKMEPLCSKSEFADLYGMLSTPSLEKYRQQWHGRAGGRYGLWRSYVPQLIGVYGSDGWGEDACDIASPQCCTETDTLDELVTRGLWHKYLSGASANRSYRSPKMTGSVPASPQRLGDLAGDVVCEEACTPNERQPLLSPVEVKRSQPTVLNKPPTPPLPNEVRPTSSDTGEDQRPTSFPKGIRIDIPWESDDRRQRDPAPSSRAESVRSVQGRQASLEAASPEWQWESSGGHNSDNDETVPHRQSGSRVEASSRSMNESKQGAPRLSASSSNSVRSRRATLETADNGSGFRLPTAGSSSTNLASSQKSEPVQEHIQVTQIWQYDDAQAIRCVAFSPCSRYLGIGTNSRSLIVCDADAIDEGDTVELFRREKYHGGSLWVILITFADVCTKILSVRSCSPIWKPQGESLHHKDANSVTISPDAVYVGAGYEDGSVAIWDIRSTSAKPLVHRHSAHGESCR</sequence>
<keyword evidence="1 3" id="KW-0853">WD repeat</keyword>
<gene>
    <name evidence="6" type="primary">WDR47</name>
    <name evidence="6" type="ORF">FOL47_002546</name>
</gene>
<feature type="repeat" description="WD" evidence="3">
    <location>
        <begin position="543"/>
        <end position="584"/>
    </location>
</feature>
<dbReference type="PANTHER" id="PTHR19863:SF11">
    <property type="entry name" value="WD REPEAT-CONTAINING PROTEIN 47-LIKE PROTEIN"/>
    <property type="match status" value="1"/>
</dbReference>
<feature type="non-terminal residue" evidence="6">
    <location>
        <position position="596"/>
    </location>
</feature>
<dbReference type="SMART" id="SM00320">
    <property type="entry name" value="WD40"/>
    <property type="match status" value="2"/>
</dbReference>
<organism evidence="6 7">
    <name type="scientific">Perkinsus chesapeaki</name>
    <name type="common">Clam parasite</name>
    <name type="synonym">Perkinsus andrewsi</name>
    <dbReference type="NCBI Taxonomy" id="330153"/>
    <lineage>
        <taxon>Eukaryota</taxon>
        <taxon>Sar</taxon>
        <taxon>Alveolata</taxon>
        <taxon>Perkinsozoa</taxon>
        <taxon>Perkinsea</taxon>
        <taxon>Perkinsida</taxon>
        <taxon>Perkinsidae</taxon>
        <taxon>Perkinsus</taxon>
    </lineage>
</organism>
<proteinExistence type="predicted"/>
<name>A0A7J6MCZ9_PERCH</name>
<evidence type="ECO:0000256" key="2">
    <source>
        <dbReference type="ARBA" id="ARBA00022737"/>
    </source>
</evidence>
<dbReference type="SUPFAM" id="SSF50978">
    <property type="entry name" value="WD40 repeat-like"/>
    <property type="match status" value="1"/>
</dbReference>
<dbReference type="InterPro" id="IPR040067">
    <property type="entry name" value="WDR47"/>
</dbReference>
<evidence type="ECO:0000313" key="7">
    <source>
        <dbReference type="Proteomes" id="UP000591131"/>
    </source>
</evidence>
<dbReference type="InterPro" id="IPR006594">
    <property type="entry name" value="LisH"/>
</dbReference>
<dbReference type="PANTHER" id="PTHR19863">
    <property type="entry name" value="NEMITIN (NEURONAL ENRICHED MAP INTERACTING PROTEIN) HOMOLOG"/>
    <property type="match status" value="1"/>
</dbReference>
<feature type="region of interest" description="Disordered" evidence="4">
    <location>
        <begin position="272"/>
        <end position="447"/>
    </location>
</feature>
<dbReference type="InterPro" id="IPR001680">
    <property type="entry name" value="WD40_rpt"/>
</dbReference>
<keyword evidence="2" id="KW-0677">Repeat</keyword>
<dbReference type="PROSITE" id="PS50896">
    <property type="entry name" value="LISH"/>
    <property type="match status" value="1"/>
</dbReference>
<dbReference type="InterPro" id="IPR019775">
    <property type="entry name" value="WD40_repeat_CS"/>
</dbReference>
<feature type="compositionally biased region" description="Low complexity" evidence="4">
    <location>
        <begin position="402"/>
        <end position="411"/>
    </location>
</feature>
<dbReference type="Proteomes" id="UP000591131">
    <property type="component" value="Unassembled WGS sequence"/>
</dbReference>
<accession>A0A7J6MCZ9</accession>
<keyword evidence="7" id="KW-1185">Reference proteome</keyword>
<dbReference type="PROSITE" id="PS00678">
    <property type="entry name" value="WD_REPEATS_1"/>
    <property type="match status" value="1"/>
</dbReference>
<feature type="compositionally biased region" description="Polar residues" evidence="4">
    <location>
        <begin position="432"/>
        <end position="447"/>
    </location>
</feature>
<reference evidence="6 7" key="1">
    <citation type="submission" date="2020-04" db="EMBL/GenBank/DDBJ databases">
        <title>Perkinsus chesapeaki whole genome sequence.</title>
        <authorList>
            <person name="Bogema D.R."/>
        </authorList>
    </citation>
    <scope>NUCLEOTIDE SEQUENCE [LARGE SCALE GENOMIC DNA]</scope>
    <source>
        <strain evidence="6">ATCC PRA-425</strain>
    </source>
</reference>
<dbReference type="OrthoDB" id="286888at2759"/>
<dbReference type="InterPro" id="IPR006595">
    <property type="entry name" value="CTLH_C"/>
</dbReference>
<dbReference type="Gene3D" id="2.130.10.10">
    <property type="entry name" value="YVTN repeat-like/Quinoprotein amine dehydrogenase"/>
    <property type="match status" value="1"/>
</dbReference>
<dbReference type="AlphaFoldDB" id="A0A7J6MCZ9"/>
<feature type="domain" description="CTLH" evidence="5">
    <location>
        <begin position="61"/>
        <end position="114"/>
    </location>
</feature>
<evidence type="ECO:0000313" key="6">
    <source>
        <dbReference type="EMBL" id="KAF4669472.1"/>
    </source>
</evidence>
<feature type="compositionally biased region" description="Polar residues" evidence="4">
    <location>
        <begin position="379"/>
        <end position="397"/>
    </location>
</feature>
<protein>
    <submittedName>
        <fullName evidence="6">WD repeat-containing protein 47</fullName>
    </submittedName>
</protein>
<evidence type="ECO:0000259" key="5">
    <source>
        <dbReference type="PROSITE" id="PS50897"/>
    </source>
</evidence>
<dbReference type="PROSITE" id="PS50294">
    <property type="entry name" value="WD_REPEATS_REGION"/>
    <property type="match status" value="1"/>
</dbReference>
<dbReference type="EMBL" id="JAAPAO010000170">
    <property type="protein sequence ID" value="KAF4669472.1"/>
    <property type="molecule type" value="Genomic_DNA"/>
</dbReference>
<evidence type="ECO:0000256" key="4">
    <source>
        <dbReference type="SAM" id="MobiDB-lite"/>
    </source>
</evidence>
<dbReference type="InterPro" id="IPR036322">
    <property type="entry name" value="WD40_repeat_dom_sf"/>
</dbReference>
<comment type="caution">
    <text evidence="6">The sequence shown here is derived from an EMBL/GenBank/DDBJ whole genome shotgun (WGS) entry which is preliminary data.</text>
</comment>
<evidence type="ECO:0000256" key="1">
    <source>
        <dbReference type="ARBA" id="ARBA00022574"/>
    </source>
</evidence>
<dbReference type="PROSITE" id="PS50897">
    <property type="entry name" value="CTLH"/>
    <property type="match status" value="1"/>
</dbReference>